<dbReference type="Proteomes" id="UP000434957">
    <property type="component" value="Unassembled WGS sequence"/>
</dbReference>
<name>A0A6A3KAH5_9STRA</name>
<evidence type="ECO:0008006" key="7">
    <source>
        <dbReference type="Google" id="ProtNLM"/>
    </source>
</evidence>
<protein>
    <recommendedName>
        <fullName evidence="7">ARS-binding protein 1 N-terminal domain-containing protein</fullName>
    </recommendedName>
</protein>
<accession>A0A6A3KAH5</accession>
<dbReference type="Proteomes" id="UP000435112">
    <property type="component" value="Unassembled WGS sequence"/>
</dbReference>
<evidence type="ECO:0000313" key="4">
    <source>
        <dbReference type="Proteomes" id="UP000429607"/>
    </source>
</evidence>
<sequence length="156" mass="17903">MFAASPHPPKIKPNKGKWLTVQQKYEVILQHQRHPSMSCSKLAEWARREFGLQDPPSRKTVRLIHKTADAIRKKRLDTKTTKGKTRCFKCPTLELEQGWFVGICNAQYACLSRRLLLSKAKKVMACISDAPPLKLSSRWLSKVMGRHGLRLRTMHG</sequence>
<dbReference type="EMBL" id="QXFV01001510">
    <property type="protein sequence ID" value="KAE9004151.1"/>
    <property type="molecule type" value="Genomic_DNA"/>
</dbReference>
<evidence type="ECO:0000313" key="6">
    <source>
        <dbReference type="Proteomes" id="UP000435112"/>
    </source>
</evidence>
<evidence type="ECO:0000313" key="5">
    <source>
        <dbReference type="Proteomes" id="UP000434957"/>
    </source>
</evidence>
<comment type="caution">
    <text evidence="2">The sequence shown here is derived from an EMBL/GenBank/DDBJ whole genome shotgun (WGS) entry which is preliminary data.</text>
</comment>
<gene>
    <name evidence="2" type="ORF">PR001_g17788</name>
    <name evidence="1" type="ORF">PR002_g18392</name>
    <name evidence="3" type="ORF">PR003_g18346</name>
</gene>
<evidence type="ECO:0000313" key="2">
    <source>
        <dbReference type="EMBL" id="KAE9004151.1"/>
    </source>
</evidence>
<organism evidence="2 4">
    <name type="scientific">Phytophthora rubi</name>
    <dbReference type="NCBI Taxonomy" id="129364"/>
    <lineage>
        <taxon>Eukaryota</taxon>
        <taxon>Sar</taxon>
        <taxon>Stramenopiles</taxon>
        <taxon>Oomycota</taxon>
        <taxon>Peronosporomycetes</taxon>
        <taxon>Peronosporales</taxon>
        <taxon>Peronosporaceae</taxon>
        <taxon>Phytophthora</taxon>
    </lineage>
</organism>
<dbReference type="EMBL" id="QXFT01001463">
    <property type="protein sequence ID" value="KAE9317999.1"/>
    <property type="molecule type" value="Genomic_DNA"/>
</dbReference>
<dbReference type="EMBL" id="QXFU01001569">
    <property type="protein sequence ID" value="KAE8999665.1"/>
    <property type="molecule type" value="Genomic_DNA"/>
</dbReference>
<keyword evidence="5" id="KW-1185">Reference proteome</keyword>
<proteinExistence type="predicted"/>
<reference evidence="4 6" key="1">
    <citation type="submission" date="2018-09" db="EMBL/GenBank/DDBJ databases">
        <title>Genomic investigation of the strawberry pathogen Phytophthora fragariae indicates pathogenicity is determined by transcriptional variation in three key races.</title>
        <authorList>
            <person name="Adams T.M."/>
            <person name="Armitage A.D."/>
            <person name="Sobczyk M.K."/>
            <person name="Bates H.J."/>
            <person name="Dunwell J.M."/>
            <person name="Nellist C.F."/>
            <person name="Harrison R.J."/>
        </authorList>
    </citation>
    <scope>NUCLEOTIDE SEQUENCE [LARGE SCALE GENOMIC DNA]</scope>
    <source>
        <strain evidence="2 4">SCRP249</strain>
        <strain evidence="1 6">SCRP324</strain>
        <strain evidence="3 5">SCRP333</strain>
    </source>
</reference>
<evidence type="ECO:0000313" key="1">
    <source>
        <dbReference type="EMBL" id="KAE8999665.1"/>
    </source>
</evidence>
<evidence type="ECO:0000313" key="3">
    <source>
        <dbReference type="EMBL" id="KAE9317999.1"/>
    </source>
</evidence>
<dbReference type="AlphaFoldDB" id="A0A6A3KAH5"/>
<dbReference type="OrthoDB" id="90327at2759"/>
<dbReference type="Proteomes" id="UP000429607">
    <property type="component" value="Unassembled WGS sequence"/>
</dbReference>